<evidence type="ECO:0000256" key="8">
    <source>
        <dbReference type="ARBA" id="ARBA00023002"/>
    </source>
</evidence>
<evidence type="ECO:0000256" key="6">
    <source>
        <dbReference type="ARBA" id="ARBA00022490"/>
    </source>
</evidence>
<evidence type="ECO:0000256" key="5">
    <source>
        <dbReference type="ARBA" id="ARBA00019269"/>
    </source>
</evidence>
<evidence type="ECO:0000256" key="12">
    <source>
        <dbReference type="PIRSR" id="PIRSR607828-1"/>
    </source>
</evidence>
<dbReference type="AlphaFoldDB" id="A0AA35SX83"/>
<dbReference type="Pfam" id="PF05153">
    <property type="entry name" value="MIOX"/>
    <property type="match status" value="2"/>
</dbReference>
<dbReference type="GO" id="GO:0005737">
    <property type="term" value="C:cytoplasm"/>
    <property type="evidence" value="ECO:0007669"/>
    <property type="project" value="UniProtKB-SubCell"/>
</dbReference>
<dbReference type="GO" id="GO:0050113">
    <property type="term" value="F:inositol oxygenase activity"/>
    <property type="evidence" value="ECO:0007669"/>
    <property type="project" value="UniProtKB-UniRule"/>
</dbReference>
<evidence type="ECO:0000256" key="9">
    <source>
        <dbReference type="ARBA" id="ARBA00023004"/>
    </source>
</evidence>
<dbReference type="EMBL" id="CASHTH010002959">
    <property type="protein sequence ID" value="CAI8037790.1"/>
    <property type="molecule type" value="Genomic_DNA"/>
</dbReference>
<organism evidence="17 18">
    <name type="scientific">Geodia barretti</name>
    <name type="common">Barrett's horny sponge</name>
    <dbReference type="NCBI Taxonomy" id="519541"/>
    <lineage>
        <taxon>Eukaryota</taxon>
        <taxon>Metazoa</taxon>
        <taxon>Porifera</taxon>
        <taxon>Demospongiae</taxon>
        <taxon>Heteroscleromorpha</taxon>
        <taxon>Tetractinellida</taxon>
        <taxon>Astrophorina</taxon>
        <taxon>Geodiidae</taxon>
        <taxon>Geodia</taxon>
    </lineage>
</organism>
<dbReference type="PANTHER" id="PTHR12588">
    <property type="entry name" value="MYOINOSITOL OXYGENASE"/>
    <property type="match status" value="1"/>
</dbReference>
<evidence type="ECO:0000313" key="18">
    <source>
        <dbReference type="Proteomes" id="UP001174909"/>
    </source>
</evidence>
<evidence type="ECO:0000256" key="7">
    <source>
        <dbReference type="ARBA" id="ARBA00022723"/>
    </source>
</evidence>
<sequence length="347" mass="39208">MGGELLAAVAAGEAKIARQNAASGKPAGDGTSPACTERVSWPVEDPSEFRPELAPGGPLEDLGKQKDDFRVYYEESGERFDIVRKTYAEMHKNQTMQFGREMRAKYSGGKAKMTMMEAIFALNNLIDESDPDTSEPNSFHLFQTAERIRQVHPDKDWFQLTGLIHDVGKLLALWGEPQWAAVGDTFPVGCAFAKECVFPEQFQENPDFSHPVYRSALFPSATLRYCERGNASIHSTKYGIYQPNCGLNNVMMSFGHDEYLYQALVRNGATLPPAALYIIRFHSFYPWHTAKAYNHLCSEEDLNQLPWVLEFNKFDLYSKADVEPDVDALVPYYQTLIDKYCPGILDW</sequence>
<evidence type="ECO:0000256" key="14">
    <source>
        <dbReference type="PIRSR" id="PIRSR607828-3"/>
    </source>
</evidence>
<evidence type="ECO:0000313" key="17">
    <source>
        <dbReference type="EMBL" id="CAI8037790.1"/>
    </source>
</evidence>
<keyword evidence="9 13" id="KW-0408">Iron</keyword>
<keyword evidence="7 13" id="KW-0479">Metal-binding</keyword>
<feature type="binding site" evidence="13">
    <location>
        <position position="282"/>
    </location>
    <ligand>
        <name>Fe cation</name>
        <dbReference type="ChEBI" id="CHEBI:24875"/>
        <label>1</label>
    </ligand>
</feature>
<keyword evidence="6 15" id="KW-0963">Cytoplasm</keyword>
<evidence type="ECO:0000256" key="13">
    <source>
        <dbReference type="PIRSR" id="PIRSR607828-2"/>
    </source>
</evidence>
<dbReference type="GO" id="GO:0005506">
    <property type="term" value="F:iron ion binding"/>
    <property type="evidence" value="ECO:0007669"/>
    <property type="project" value="InterPro"/>
</dbReference>
<dbReference type="PANTHER" id="PTHR12588:SF0">
    <property type="entry name" value="INOSITOL OXYGENASE"/>
    <property type="match status" value="1"/>
</dbReference>
<feature type="region of interest" description="Disordered" evidence="16">
    <location>
        <begin position="18"/>
        <end position="38"/>
    </location>
</feature>
<evidence type="ECO:0000256" key="15">
    <source>
        <dbReference type="RuleBase" id="RU367039"/>
    </source>
</evidence>
<dbReference type="GO" id="GO:0019310">
    <property type="term" value="P:inositol catabolic process"/>
    <property type="evidence" value="ECO:0007669"/>
    <property type="project" value="UniProtKB-UniRule"/>
</dbReference>
<evidence type="ECO:0000256" key="2">
    <source>
        <dbReference type="ARBA" id="ARBA00005167"/>
    </source>
</evidence>
<keyword evidence="18" id="KW-1185">Reference proteome</keyword>
<feature type="binding site" evidence="12">
    <location>
        <begin position="127"/>
        <end position="129"/>
    </location>
    <ligand>
        <name>substrate</name>
    </ligand>
</feature>
<comment type="pathway">
    <text evidence="2 15">Polyol metabolism; myo-inositol degradation into D-glucuronate; D-glucuronate from myo-inositol: step 1/1.</text>
</comment>
<comment type="similarity">
    <text evidence="3 15">Belongs to the myo-inositol oxygenase family.</text>
</comment>
<comment type="cofactor">
    <cofactor evidence="13 15">
        <name>Fe cation</name>
        <dbReference type="ChEBI" id="CHEBI:24875"/>
    </cofactor>
    <text evidence="13 15">Binds 2 iron ions per subunit.</text>
</comment>
<feature type="modified residue" description="Phosphoserine" evidence="14">
    <location>
        <position position="76"/>
    </location>
</feature>
<feature type="binding site" evidence="13">
    <location>
        <position position="165"/>
    </location>
    <ligand>
        <name>Fe cation</name>
        <dbReference type="ChEBI" id="CHEBI:24875"/>
        <label>1</label>
    </ligand>
</feature>
<feature type="binding site" evidence="12">
    <location>
        <begin position="183"/>
        <end position="184"/>
    </location>
    <ligand>
        <name>substrate</name>
    </ligand>
</feature>
<protein>
    <recommendedName>
        <fullName evidence="5 15">Inositol oxygenase</fullName>
        <ecNumber evidence="4 15">1.13.99.1</ecNumber>
    </recommendedName>
    <alternativeName>
        <fullName evidence="10 15">Myo-inositol oxygenase</fullName>
    </alternativeName>
</protein>
<keyword evidence="14" id="KW-0597">Phosphoprotein</keyword>
<dbReference type="SUPFAM" id="SSF109604">
    <property type="entry name" value="HD-domain/PDEase-like"/>
    <property type="match status" value="1"/>
</dbReference>
<name>A0AA35SX83_GEOBA</name>
<dbReference type="EC" id="1.13.99.1" evidence="4 15"/>
<feature type="binding site" evidence="13">
    <location>
        <position position="166"/>
    </location>
    <ligand>
        <name>Fe cation</name>
        <dbReference type="ChEBI" id="CHEBI:24875"/>
        <label>1</label>
    </ligand>
</feature>
<dbReference type="Proteomes" id="UP001174909">
    <property type="component" value="Unassembled WGS sequence"/>
</dbReference>
<feature type="binding site" evidence="13">
    <location>
        <position position="256"/>
    </location>
    <ligand>
        <name>Fe cation</name>
        <dbReference type="ChEBI" id="CHEBI:24875"/>
        <label>1</label>
    </ligand>
</feature>
<evidence type="ECO:0000256" key="11">
    <source>
        <dbReference type="ARBA" id="ARBA00048271"/>
    </source>
</evidence>
<evidence type="ECO:0000256" key="4">
    <source>
        <dbReference type="ARBA" id="ARBA00011919"/>
    </source>
</evidence>
<feature type="binding site" evidence="13">
    <location>
        <position position="315"/>
    </location>
    <ligand>
        <name>Fe cation</name>
        <dbReference type="ChEBI" id="CHEBI:24875"/>
        <label>1</label>
    </ligand>
</feature>
<evidence type="ECO:0000256" key="3">
    <source>
        <dbReference type="ARBA" id="ARBA00005286"/>
    </source>
</evidence>
<proteinExistence type="inferred from homology"/>
<evidence type="ECO:0000256" key="10">
    <source>
        <dbReference type="ARBA" id="ARBA00029668"/>
    </source>
</evidence>
<dbReference type="InterPro" id="IPR007828">
    <property type="entry name" value="Inositol_oxygenase"/>
</dbReference>
<gene>
    <name evidence="17" type="ORF">GBAR_LOCUS21125</name>
</gene>
<comment type="catalytic activity">
    <reaction evidence="11 15">
        <text>myo-inositol + O2 = D-glucuronate + H2O + H(+)</text>
        <dbReference type="Rhea" id="RHEA:23696"/>
        <dbReference type="ChEBI" id="CHEBI:15377"/>
        <dbReference type="ChEBI" id="CHEBI:15378"/>
        <dbReference type="ChEBI" id="CHEBI:15379"/>
        <dbReference type="ChEBI" id="CHEBI:17268"/>
        <dbReference type="ChEBI" id="CHEBI:58720"/>
        <dbReference type="EC" id="1.13.99.1"/>
    </reaction>
</comment>
<comment type="caution">
    <text evidence="17">The sequence shown here is derived from an EMBL/GenBank/DDBJ whole genome shotgun (WGS) entry which is preliminary data.</text>
</comment>
<feature type="binding site" evidence="12">
    <location>
        <position position="70"/>
    </location>
    <ligand>
        <name>substrate</name>
    </ligand>
</feature>
<evidence type="ECO:0000256" key="16">
    <source>
        <dbReference type="SAM" id="MobiDB-lite"/>
    </source>
</evidence>
<reference evidence="17" key="1">
    <citation type="submission" date="2023-03" db="EMBL/GenBank/DDBJ databases">
        <authorList>
            <person name="Steffen K."/>
            <person name="Cardenas P."/>
        </authorList>
    </citation>
    <scope>NUCLEOTIDE SEQUENCE</scope>
</reference>
<feature type="binding site" evidence="13">
    <location>
        <position position="140"/>
    </location>
    <ligand>
        <name>Fe cation</name>
        <dbReference type="ChEBI" id="CHEBI:24875"/>
        <label>1</label>
    </ligand>
</feature>
<feature type="binding site" evidence="12">
    <location>
        <position position="169"/>
    </location>
    <ligand>
        <name>substrate</name>
    </ligand>
</feature>
<evidence type="ECO:0000256" key="1">
    <source>
        <dbReference type="ARBA" id="ARBA00004496"/>
    </source>
</evidence>
<feature type="binding site" evidence="12">
    <location>
        <begin position="282"/>
        <end position="283"/>
    </location>
    <ligand>
        <name>substrate</name>
    </ligand>
</feature>
<keyword evidence="8 15" id="KW-0560">Oxidoreductase</keyword>
<accession>A0AA35SX83</accession>
<comment type="subcellular location">
    <subcellularLocation>
        <location evidence="1 15">Cytoplasm</location>
    </subcellularLocation>
</comment>